<evidence type="ECO:0000256" key="7">
    <source>
        <dbReference type="ARBA" id="ARBA00022695"/>
    </source>
</evidence>
<evidence type="ECO:0000256" key="13">
    <source>
        <dbReference type="ARBA" id="ARBA00047880"/>
    </source>
</evidence>
<evidence type="ECO:0000256" key="14">
    <source>
        <dbReference type="ARBA" id="ARBA00049494"/>
    </source>
</evidence>
<dbReference type="GO" id="GO:0006747">
    <property type="term" value="P:FAD biosynthetic process"/>
    <property type="evidence" value="ECO:0007669"/>
    <property type="project" value="UniProtKB-UniRule"/>
</dbReference>
<sequence>MQRWRGLDEVPADWGPSVVTIGFFDGVHHGHRRVVRRAVEQARERGVRAVALTFDPHPSEVVRPGTHPALLTTPAYRSDLMASLGVDAVLVLPFTPALSKESPAEFVQSVLVDRLHVVGVVVGENFRFGHRAAGNVAVLAELGAEHGFTVEGIALAAPEEGEESRFSSTDVRRMVLAGDVETAALRLDRPHRVEGPVVHGAKRGRELGFPTANVETPQYTAIPADGVYAGWLVVDGERLPAAISVGTNPQFDGEHRTVEAYALDRTDLDIYDQHVAVEFVARVRGQERFAGIDELVERMNQDVAKVRVLLNAG</sequence>
<evidence type="ECO:0000256" key="15">
    <source>
        <dbReference type="PIRNR" id="PIRNR004491"/>
    </source>
</evidence>
<evidence type="ECO:0000256" key="11">
    <source>
        <dbReference type="ARBA" id="ARBA00022840"/>
    </source>
</evidence>
<dbReference type="FunFam" id="3.40.50.620:FF:000021">
    <property type="entry name" value="Riboflavin biosynthesis protein"/>
    <property type="match status" value="1"/>
</dbReference>
<keyword evidence="6 15" id="KW-0808">Transferase</keyword>
<dbReference type="Gene3D" id="2.40.30.30">
    <property type="entry name" value="Riboflavin kinase-like"/>
    <property type="match status" value="1"/>
</dbReference>
<evidence type="ECO:0000256" key="9">
    <source>
        <dbReference type="ARBA" id="ARBA00022777"/>
    </source>
</evidence>
<evidence type="ECO:0000259" key="16">
    <source>
        <dbReference type="SMART" id="SM00904"/>
    </source>
</evidence>
<dbReference type="InterPro" id="IPR014729">
    <property type="entry name" value="Rossmann-like_a/b/a_fold"/>
</dbReference>
<dbReference type="PIRSF" id="PIRSF004491">
    <property type="entry name" value="FAD_Synth"/>
    <property type="match status" value="1"/>
</dbReference>
<evidence type="ECO:0000256" key="1">
    <source>
        <dbReference type="ARBA" id="ARBA00002121"/>
    </source>
</evidence>
<dbReference type="EMBL" id="JAGSOH010000002">
    <property type="protein sequence ID" value="MBR7824850.1"/>
    <property type="molecule type" value="Genomic_DNA"/>
</dbReference>
<evidence type="ECO:0000256" key="8">
    <source>
        <dbReference type="ARBA" id="ARBA00022741"/>
    </source>
</evidence>
<evidence type="ECO:0000256" key="12">
    <source>
        <dbReference type="ARBA" id="ARBA00023268"/>
    </source>
</evidence>
<feature type="domain" description="Riboflavin kinase" evidence="16">
    <location>
        <begin position="186"/>
        <end position="311"/>
    </location>
</feature>
<dbReference type="EC" id="2.7.7.2" evidence="15"/>
<keyword evidence="4 15" id="KW-0285">Flavoprotein</keyword>
<keyword evidence="10 15" id="KW-0274">FAD</keyword>
<dbReference type="Proteomes" id="UP000676325">
    <property type="component" value="Unassembled WGS sequence"/>
</dbReference>
<dbReference type="Pfam" id="PF01687">
    <property type="entry name" value="Flavokinase"/>
    <property type="match status" value="1"/>
</dbReference>
<evidence type="ECO:0000256" key="2">
    <source>
        <dbReference type="ARBA" id="ARBA00004726"/>
    </source>
</evidence>
<comment type="catalytic activity">
    <reaction evidence="14 15">
        <text>FMN + ATP + H(+) = FAD + diphosphate</text>
        <dbReference type="Rhea" id="RHEA:17237"/>
        <dbReference type="ChEBI" id="CHEBI:15378"/>
        <dbReference type="ChEBI" id="CHEBI:30616"/>
        <dbReference type="ChEBI" id="CHEBI:33019"/>
        <dbReference type="ChEBI" id="CHEBI:57692"/>
        <dbReference type="ChEBI" id="CHEBI:58210"/>
        <dbReference type="EC" id="2.7.7.2"/>
    </reaction>
</comment>
<comment type="similarity">
    <text evidence="15">Belongs to the ribF family.</text>
</comment>
<dbReference type="GO" id="GO:0008531">
    <property type="term" value="F:riboflavin kinase activity"/>
    <property type="evidence" value="ECO:0007669"/>
    <property type="project" value="UniProtKB-UniRule"/>
</dbReference>
<dbReference type="EC" id="2.7.1.26" evidence="15"/>
<comment type="pathway">
    <text evidence="3 15">Cofactor biosynthesis; FMN biosynthesis; FMN from riboflavin (ATP route): step 1/1.</text>
</comment>
<evidence type="ECO:0000313" key="17">
    <source>
        <dbReference type="EMBL" id="MBR7824850.1"/>
    </source>
</evidence>
<evidence type="ECO:0000256" key="4">
    <source>
        <dbReference type="ARBA" id="ARBA00022630"/>
    </source>
</evidence>
<dbReference type="GO" id="GO:0003919">
    <property type="term" value="F:FMN adenylyltransferase activity"/>
    <property type="evidence" value="ECO:0007669"/>
    <property type="project" value="UniProtKB-UniRule"/>
</dbReference>
<gene>
    <name evidence="17" type="ORF">KDK95_00915</name>
</gene>
<dbReference type="InterPro" id="IPR023468">
    <property type="entry name" value="Riboflavin_kinase"/>
</dbReference>
<comment type="pathway">
    <text evidence="2 15">Cofactor biosynthesis; FAD biosynthesis; FAD from FMN: step 1/1.</text>
</comment>
<keyword evidence="8 15" id="KW-0547">Nucleotide-binding</keyword>
<dbReference type="InterPro" id="IPR015865">
    <property type="entry name" value="Riboflavin_kinase_bac/euk"/>
</dbReference>
<dbReference type="GO" id="GO:0009398">
    <property type="term" value="P:FMN biosynthetic process"/>
    <property type="evidence" value="ECO:0007669"/>
    <property type="project" value="UniProtKB-UniRule"/>
</dbReference>
<dbReference type="Pfam" id="PF06574">
    <property type="entry name" value="FAD_syn"/>
    <property type="match status" value="1"/>
</dbReference>
<evidence type="ECO:0000313" key="18">
    <source>
        <dbReference type="Proteomes" id="UP000676325"/>
    </source>
</evidence>
<keyword evidence="11 15" id="KW-0067">ATP-binding</keyword>
<dbReference type="GO" id="GO:0009231">
    <property type="term" value="P:riboflavin biosynthetic process"/>
    <property type="evidence" value="ECO:0007669"/>
    <property type="project" value="InterPro"/>
</dbReference>
<dbReference type="RefSeq" id="WP_212516149.1">
    <property type="nucleotide sequence ID" value="NZ_JAGSOH010000002.1"/>
</dbReference>
<dbReference type="NCBIfam" id="TIGR00083">
    <property type="entry name" value="ribF"/>
    <property type="match status" value="1"/>
</dbReference>
<comment type="caution">
    <text evidence="17">The sequence shown here is derived from an EMBL/GenBank/DDBJ whole genome shotgun (WGS) entry which is preliminary data.</text>
</comment>
<evidence type="ECO:0000256" key="3">
    <source>
        <dbReference type="ARBA" id="ARBA00005201"/>
    </source>
</evidence>
<keyword evidence="9 15" id="KW-0418">Kinase</keyword>
<dbReference type="PANTHER" id="PTHR22749:SF6">
    <property type="entry name" value="RIBOFLAVIN KINASE"/>
    <property type="match status" value="1"/>
</dbReference>
<keyword evidence="18" id="KW-1185">Reference proteome</keyword>
<dbReference type="AlphaFoldDB" id="A0A941IE56"/>
<reference evidence="17" key="1">
    <citation type="submission" date="2021-04" db="EMBL/GenBank/DDBJ databases">
        <title>Genome based classification of Actinospica acidithermotolerans sp. nov., an actinobacterium isolated from an Indonesian hot spring.</title>
        <authorList>
            <person name="Kusuma A.B."/>
            <person name="Putra K.E."/>
            <person name="Nafisah S."/>
            <person name="Loh J."/>
            <person name="Nouioui I."/>
            <person name="Goodfellow M."/>
        </authorList>
    </citation>
    <scope>NUCLEOTIDE SEQUENCE</scope>
    <source>
        <strain evidence="17">MGRD01-02</strain>
    </source>
</reference>
<comment type="function">
    <text evidence="1">Catalyzes the phosphorylation of riboflavin to FMN followed by the adenylation of FMN to FAD.</text>
</comment>
<dbReference type="InterPro" id="IPR023465">
    <property type="entry name" value="Riboflavin_kinase_dom_sf"/>
</dbReference>
<evidence type="ECO:0000256" key="6">
    <source>
        <dbReference type="ARBA" id="ARBA00022679"/>
    </source>
</evidence>
<dbReference type="SMART" id="SM00904">
    <property type="entry name" value="Flavokinase"/>
    <property type="match status" value="1"/>
</dbReference>
<dbReference type="GO" id="GO:0005524">
    <property type="term" value="F:ATP binding"/>
    <property type="evidence" value="ECO:0007669"/>
    <property type="project" value="UniProtKB-UniRule"/>
</dbReference>
<keyword evidence="7 15" id="KW-0548">Nucleotidyltransferase</keyword>
<dbReference type="FunFam" id="2.40.30.30:FF:000003">
    <property type="entry name" value="Riboflavin biosynthesis protein"/>
    <property type="match status" value="1"/>
</dbReference>
<keyword evidence="5 15" id="KW-0288">FMN</keyword>
<dbReference type="PANTHER" id="PTHR22749">
    <property type="entry name" value="RIBOFLAVIN KINASE/FMN ADENYLYLTRANSFERASE"/>
    <property type="match status" value="1"/>
</dbReference>
<comment type="catalytic activity">
    <reaction evidence="13 15">
        <text>riboflavin + ATP = FMN + ADP + H(+)</text>
        <dbReference type="Rhea" id="RHEA:14357"/>
        <dbReference type="ChEBI" id="CHEBI:15378"/>
        <dbReference type="ChEBI" id="CHEBI:30616"/>
        <dbReference type="ChEBI" id="CHEBI:57986"/>
        <dbReference type="ChEBI" id="CHEBI:58210"/>
        <dbReference type="ChEBI" id="CHEBI:456216"/>
        <dbReference type="EC" id="2.7.1.26"/>
    </reaction>
</comment>
<evidence type="ECO:0000256" key="5">
    <source>
        <dbReference type="ARBA" id="ARBA00022643"/>
    </source>
</evidence>
<dbReference type="SUPFAM" id="SSF82114">
    <property type="entry name" value="Riboflavin kinase-like"/>
    <property type="match status" value="1"/>
</dbReference>
<organism evidence="17 18">
    <name type="scientific">Actinospica acidithermotolerans</name>
    <dbReference type="NCBI Taxonomy" id="2828514"/>
    <lineage>
        <taxon>Bacteria</taxon>
        <taxon>Bacillati</taxon>
        <taxon>Actinomycetota</taxon>
        <taxon>Actinomycetes</taxon>
        <taxon>Catenulisporales</taxon>
        <taxon>Actinospicaceae</taxon>
        <taxon>Actinospica</taxon>
    </lineage>
</organism>
<dbReference type="InterPro" id="IPR015864">
    <property type="entry name" value="FAD_synthase"/>
</dbReference>
<protein>
    <recommendedName>
        <fullName evidence="15">Riboflavin biosynthesis protein</fullName>
    </recommendedName>
    <domain>
        <recommendedName>
            <fullName evidence="15">Riboflavin kinase</fullName>
            <ecNumber evidence="15">2.7.1.26</ecNumber>
        </recommendedName>
        <alternativeName>
            <fullName evidence="15">Flavokinase</fullName>
        </alternativeName>
    </domain>
    <domain>
        <recommendedName>
            <fullName evidence="15">FMN adenylyltransferase</fullName>
            <ecNumber evidence="15">2.7.7.2</ecNumber>
        </recommendedName>
        <alternativeName>
            <fullName evidence="15">FAD pyrophosphorylase</fullName>
        </alternativeName>
        <alternativeName>
            <fullName evidence="15">FAD synthase</fullName>
        </alternativeName>
    </domain>
</protein>
<dbReference type="NCBIfam" id="NF004160">
    <property type="entry name" value="PRK05627.1-3"/>
    <property type="match status" value="1"/>
</dbReference>
<keyword evidence="12" id="KW-0511">Multifunctional enzyme</keyword>
<dbReference type="SUPFAM" id="SSF52374">
    <property type="entry name" value="Nucleotidylyl transferase"/>
    <property type="match status" value="1"/>
</dbReference>
<dbReference type="CDD" id="cd02064">
    <property type="entry name" value="FAD_synthetase_N"/>
    <property type="match status" value="1"/>
</dbReference>
<evidence type="ECO:0000256" key="10">
    <source>
        <dbReference type="ARBA" id="ARBA00022827"/>
    </source>
</evidence>
<proteinExistence type="inferred from homology"/>
<dbReference type="Gene3D" id="3.40.50.620">
    <property type="entry name" value="HUPs"/>
    <property type="match status" value="1"/>
</dbReference>
<dbReference type="InterPro" id="IPR002606">
    <property type="entry name" value="Riboflavin_kinase_bac"/>
</dbReference>
<accession>A0A941IE56</accession>
<name>A0A941IE56_9ACTN</name>